<sequence>MARSNSEVFNGQTYSKEMGFCHGESTFIIFFILSILSASLQPGATRPLGYQLLKQERLLLQSLPKGPVTPSGPNPCTYIPKGAPGSCKLKGMNIAGSVARSPPAFSKHAVDSSISKNIREHVQVS</sequence>
<gene>
    <name evidence="2" type="ORF">POTOM_019930</name>
</gene>
<name>A0A8X8CUM1_POPTO</name>
<dbReference type="OrthoDB" id="833235at2759"/>
<keyword evidence="1" id="KW-0812">Transmembrane</keyword>
<reference evidence="2" key="1">
    <citation type="journal article" date="2020" name="bioRxiv">
        <title>Hybrid origin of Populus tomentosa Carr. identified through genome sequencing and phylogenomic analysis.</title>
        <authorList>
            <person name="An X."/>
            <person name="Gao K."/>
            <person name="Chen Z."/>
            <person name="Li J."/>
            <person name="Yang X."/>
            <person name="Yang X."/>
            <person name="Zhou J."/>
            <person name="Guo T."/>
            <person name="Zhao T."/>
            <person name="Huang S."/>
            <person name="Miao D."/>
            <person name="Khan W.U."/>
            <person name="Rao P."/>
            <person name="Ye M."/>
            <person name="Lei B."/>
            <person name="Liao W."/>
            <person name="Wang J."/>
            <person name="Ji L."/>
            <person name="Li Y."/>
            <person name="Guo B."/>
            <person name="Mustafa N.S."/>
            <person name="Li S."/>
            <person name="Yun Q."/>
            <person name="Keller S.R."/>
            <person name="Mao J."/>
            <person name="Zhang R."/>
            <person name="Strauss S.H."/>
        </authorList>
    </citation>
    <scope>NUCLEOTIDE SEQUENCE</scope>
    <source>
        <strain evidence="2">GM15</strain>
        <tissue evidence="2">Leaf</tissue>
    </source>
</reference>
<proteinExistence type="predicted"/>
<dbReference type="Proteomes" id="UP000886885">
    <property type="component" value="Chromosome 5A"/>
</dbReference>
<keyword evidence="3" id="KW-1185">Reference proteome</keyword>
<feature type="transmembrane region" description="Helical" evidence="1">
    <location>
        <begin position="25"/>
        <end position="44"/>
    </location>
</feature>
<dbReference type="PANTHER" id="PTHR33592">
    <property type="entry name" value="TRANSMEMBRANE PROTEIN"/>
    <property type="match status" value="1"/>
</dbReference>
<evidence type="ECO:0000313" key="3">
    <source>
        <dbReference type="Proteomes" id="UP000886885"/>
    </source>
</evidence>
<evidence type="ECO:0000256" key="1">
    <source>
        <dbReference type="SAM" id="Phobius"/>
    </source>
</evidence>
<protein>
    <submittedName>
        <fullName evidence="2">Uncharacterized protein</fullName>
    </submittedName>
</protein>
<dbReference type="AlphaFoldDB" id="A0A8X8CUM1"/>
<keyword evidence="1" id="KW-0472">Membrane</keyword>
<organism evidence="2 3">
    <name type="scientific">Populus tomentosa</name>
    <name type="common">Chinese white poplar</name>
    <dbReference type="NCBI Taxonomy" id="118781"/>
    <lineage>
        <taxon>Eukaryota</taxon>
        <taxon>Viridiplantae</taxon>
        <taxon>Streptophyta</taxon>
        <taxon>Embryophyta</taxon>
        <taxon>Tracheophyta</taxon>
        <taxon>Spermatophyta</taxon>
        <taxon>Magnoliopsida</taxon>
        <taxon>eudicotyledons</taxon>
        <taxon>Gunneridae</taxon>
        <taxon>Pentapetalae</taxon>
        <taxon>rosids</taxon>
        <taxon>fabids</taxon>
        <taxon>Malpighiales</taxon>
        <taxon>Salicaceae</taxon>
        <taxon>Saliceae</taxon>
        <taxon>Populus</taxon>
    </lineage>
</organism>
<accession>A0A8X8CUM1</accession>
<keyword evidence="1" id="KW-1133">Transmembrane helix</keyword>
<dbReference type="EMBL" id="JAAWWB010000009">
    <property type="protein sequence ID" value="KAG6776421.1"/>
    <property type="molecule type" value="Genomic_DNA"/>
</dbReference>
<dbReference type="PANTHER" id="PTHR33592:SF20">
    <property type="match status" value="1"/>
</dbReference>
<comment type="caution">
    <text evidence="2">The sequence shown here is derived from an EMBL/GenBank/DDBJ whole genome shotgun (WGS) entry which is preliminary data.</text>
</comment>
<evidence type="ECO:0000313" key="2">
    <source>
        <dbReference type="EMBL" id="KAG6776421.1"/>
    </source>
</evidence>